<feature type="compositionally biased region" description="Low complexity" evidence="1">
    <location>
        <begin position="165"/>
        <end position="179"/>
    </location>
</feature>
<dbReference type="EMBL" id="CAJPVJ010001599">
    <property type="protein sequence ID" value="CAG2165005.1"/>
    <property type="molecule type" value="Genomic_DNA"/>
</dbReference>
<feature type="compositionally biased region" description="Low complexity" evidence="1">
    <location>
        <begin position="390"/>
        <end position="401"/>
    </location>
</feature>
<dbReference type="AlphaFoldDB" id="A0A7R9LNG0"/>
<feature type="compositionally biased region" description="Low complexity" evidence="1">
    <location>
        <begin position="251"/>
        <end position="269"/>
    </location>
</feature>
<evidence type="ECO:0000313" key="4">
    <source>
        <dbReference type="Proteomes" id="UP000728032"/>
    </source>
</evidence>
<sequence>MKRYLLCPAGLSILHLKKFIVRKYGLPTTYRVDVMYLEDILSDDYTLMDVAYIYDWKRSDPMRLFYRISERPIKRLKTTHPLTIESKSGSGGSVNSANSDISNANNHNHSNNSKKTSVSVSQSSKLVGAQHPASSRTSQTTTSTIIMTGAAPVPTPSAAKAHNPSNTRNNSRSNGVTSGKGSTVTPKHTDTSKGASIPTTPPAIAKSKATHMTASAIQTDEPPKKLRKILPANDSTHASTPKPVSSKANCATTTSASKAQSSANQSQSSPLSPTSIRIKLAPPSPPTPTQPQSSSSPQPSPVAKSISSAKDIMDTNTNTKSDVNSETKPTLSPTSIRIKLPPFTPTSTQSSPQTTSTSSAKSGVNTKPKSKLSSPPAIRIKLAPPPKTPLPKQSSPKQTPLPTQPIPTPRSASPQTTSVSSVKSATNTNTKLSSPPPIRIKLAPPPPPTPPQAPPQHTTPPPPPQSSSPPQPSSQSTSVSSAKSVVNPKPKLSSPPAIRIKLPAPPQTLPPKQSTPTPPRQSSPQTTSISTSSVKSAANTTTKPTAFSLAPEVQSNNKHKDLKQSQSDTKKPLSDPKITTTEVTTSPVANANGPLDLSMSTKKDGQPKVNAAPIRAIYDIPPPKPKQCLYPPVLEPHRSLFSTPSAPKPMFPSFKVTSSQSQDIRSPTGSLLQTSSALTPNTETKKYRSIDSIIDRISNNTSTGNHSNSSRHRSVSHSHNTSHHNNHNQMNYSVITPDPRRYTPKIVIRNIGSPPSTTSHFNYPTHR</sequence>
<dbReference type="GO" id="GO:0035102">
    <property type="term" value="C:PRC1 complex"/>
    <property type="evidence" value="ECO:0007669"/>
    <property type="project" value="TreeGrafter"/>
</dbReference>
<name>A0A7R9LNG0_9ACAR</name>
<evidence type="ECO:0000313" key="3">
    <source>
        <dbReference type="EMBL" id="CAD7644225.1"/>
    </source>
</evidence>
<feature type="region of interest" description="Disordered" evidence="1">
    <location>
        <begin position="697"/>
        <end position="734"/>
    </location>
</feature>
<dbReference type="OrthoDB" id="10264655at2759"/>
<gene>
    <name evidence="3" type="ORF">ONB1V03_LOCUS4551</name>
</gene>
<dbReference type="PANTHER" id="PTHR10825:SF29">
    <property type="entry name" value="POLYCOMB GROUP RING FINGER PROTEIN 1"/>
    <property type="match status" value="1"/>
</dbReference>
<dbReference type="InterPro" id="IPR032443">
    <property type="entry name" value="RAWUL"/>
</dbReference>
<feature type="compositionally biased region" description="Polar residues" evidence="1">
    <location>
        <begin position="180"/>
        <end position="198"/>
    </location>
</feature>
<dbReference type="GO" id="GO:0000122">
    <property type="term" value="P:negative regulation of transcription by RNA polymerase II"/>
    <property type="evidence" value="ECO:0007669"/>
    <property type="project" value="TreeGrafter"/>
</dbReference>
<feature type="region of interest" description="Disordered" evidence="1">
    <location>
        <begin position="79"/>
        <end position="608"/>
    </location>
</feature>
<feature type="compositionally biased region" description="Low complexity" evidence="1">
    <location>
        <begin position="522"/>
        <end position="533"/>
    </location>
</feature>
<feature type="compositionally biased region" description="Basic residues" evidence="1">
    <location>
        <begin position="709"/>
        <end position="726"/>
    </location>
</feature>
<feature type="compositionally biased region" description="Polar residues" evidence="1">
    <location>
        <begin position="577"/>
        <end position="589"/>
    </location>
</feature>
<dbReference type="PANTHER" id="PTHR10825">
    <property type="entry name" value="RING FINGER DOMAIN-CONTAINING, POLYCOMB GROUP COMPONENT"/>
    <property type="match status" value="1"/>
</dbReference>
<feature type="compositionally biased region" description="Polar residues" evidence="1">
    <location>
        <begin position="360"/>
        <end position="373"/>
    </location>
</feature>
<feature type="compositionally biased region" description="Pro residues" evidence="1">
    <location>
        <begin position="434"/>
        <end position="472"/>
    </location>
</feature>
<proteinExistence type="predicted"/>
<feature type="compositionally biased region" description="Low complexity" evidence="1">
    <location>
        <begin position="93"/>
        <end position="125"/>
    </location>
</feature>
<evidence type="ECO:0000259" key="2">
    <source>
        <dbReference type="Pfam" id="PF16207"/>
    </source>
</evidence>
<organism evidence="3">
    <name type="scientific">Oppiella nova</name>
    <dbReference type="NCBI Taxonomy" id="334625"/>
    <lineage>
        <taxon>Eukaryota</taxon>
        <taxon>Metazoa</taxon>
        <taxon>Ecdysozoa</taxon>
        <taxon>Arthropoda</taxon>
        <taxon>Chelicerata</taxon>
        <taxon>Arachnida</taxon>
        <taxon>Acari</taxon>
        <taxon>Acariformes</taxon>
        <taxon>Sarcoptiformes</taxon>
        <taxon>Oribatida</taxon>
        <taxon>Brachypylina</taxon>
        <taxon>Oppioidea</taxon>
        <taxon>Oppiidae</taxon>
        <taxon>Oppiella</taxon>
    </lineage>
</organism>
<keyword evidence="4" id="KW-1185">Reference proteome</keyword>
<dbReference type="Gene3D" id="3.10.20.90">
    <property type="entry name" value="Phosphatidylinositol 3-kinase Catalytic Subunit, Chain A, domain 1"/>
    <property type="match status" value="1"/>
</dbReference>
<feature type="compositionally biased region" description="Polar residues" evidence="1">
    <location>
        <begin position="534"/>
        <end position="545"/>
    </location>
</feature>
<feature type="compositionally biased region" description="Polar residues" evidence="1">
    <location>
        <begin position="314"/>
        <end position="335"/>
    </location>
</feature>
<feature type="domain" description="RAWUL" evidence="2">
    <location>
        <begin position="3"/>
        <end position="67"/>
    </location>
</feature>
<dbReference type="Proteomes" id="UP000728032">
    <property type="component" value="Unassembled WGS sequence"/>
</dbReference>
<feature type="compositionally biased region" description="Basic and acidic residues" evidence="1">
    <location>
        <begin position="558"/>
        <end position="574"/>
    </location>
</feature>
<accession>A0A7R9LNG0</accession>
<feature type="compositionally biased region" description="Polar residues" evidence="1">
    <location>
        <begin position="410"/>
        <end position="433"/>
    </location>
</feature>
<dbReference type="Pfam" id="PF16207">
    <property type="entry name" value="RAWUL"/>
    <property type="match status" value="1"/>
</dbReference>
<dbReference type="EMBL" id="OC916424">
    <property type="protein sequence ID" value="CAD7644225.1"/>
    <property type="molecule type" value="Genomic_DNA"/>
</dbReference>
<protein>
    <recommendedName>
        <fullName evidence="2">RAWUL domain-containing protein</fullName>
    </recommendedName>
</protein>
<feature type="compositionally biased region" description="Low complexity" evidence="1">
    <location>
        <begin position="345"/>
        <end position="359"/>
    </location>
</feature>
<feature type="compositionally biased region" description="Low complexity" evidence="1">
    <location>
        <begin position="697"/>
        <end position="708"/>
    </location>
</feature>
<dbReference type="GO" id="GO:1990841">
    <property type="term" value="F:promoter-specific chromatin binding"/>
    <property type="evidence" value="ECO:0007669"/>
    <property type="project" value="TreeGrafter"/>
</dbReference>
<feature type="compositionally biased region" description="Low complexity" evidence="1">
    <location>
        <begin position="134"/>
        <end position="144"/>
    </location>
</feature>
<reference evidence="3" key="1">
    <citation type="submission" date="2020-11" db="EMBL/GenBank/DDBJ databases">
        <authorList>
            <person name="Tran Van P."/>
        </authorList>
    </citation>
    <scope>NUCLEOTIDE SEQUENCE</scope>
</reference>
<feature type="compositionally biased region" description="Polar residues" evidence="1">
    <location>
        <begin position="233"/>
        <end position="250"/>
    </location>
</feature>
<dbReference type="CDD" id="cd17082">
    <property type="entry name" value="RAWUL_PCGF2_like"/>
    <property type="match status" value="1"/>
</dbReference>
<evidence type="ECO:0000256" key="1">
    <source>
        <dbReference type="SAM" id="MobiDB-lite"/>
    </source>
</evidence>